<dbReference type="InterPro" id="IPR008928">
    <property type="entry name" value="6-hairpin_glycosidase_sf"/>
</dbReference>
<dbReference type="InterPro" id="IPR012341">
    <property type="entry name" value="6hp_glycosidase-like_sf"/>
</dbReference>
<dbReference type="GO" id="GO:0005975">
    <property type="term" value="P:carbohydrate metabolic process"/>
    <property type="evidence" value="ECO:0007669"/>
    <property type="project" value="InterPro"/>
</dbReference>
<dbReference type="Pfam" id="PF19291">
    <property type="entry name" value="TREH_N"/>
    <property type="match status" value="1"/>
</dbReference>
<protein>
    <submittedName>
        <fullName evidence="3">Glycoside hydrolase family 15 protein</fullName>
    </submittedName>
</protein>
<organism evidence="3 4">
    <name type="scientific">Larsenimonas rhizosphaerae</name>
    <dbReference type="NCBI Taxonomy" id="2944682"/>
    <lineage>
        <taxon>Bacteria</taxon>
        <taxon>Pseudomonadati</taxon>
        <taxon>Pseudomonadota</taxon>
        <taxon>Gammaproteobacteria</taxon>
        <taxon>Oceanospirillales</taxon>
        <taxon>Halomonadaceae</taxon>
        <taxon>Larsenimonas</taxon>
    </lineage>
</organism>
<dbReference type="EMBL" id="JAPIVE010000004">
    <property type="protein sequence ID" value="MCX2525303.1"/>
    <property type="molecule type" value="Genomic_DNA"/>
</dbReference>
<dbReference type="Gene3D" id="1.50.10.10">
    <property type="match status" value="1"/>
</dbReference>
<feature type="domain" description="Trehalase-like N-terminal" evidence="2">
    <location>
        <begin position="19"/>
        <end position="93"/>
    </location>
</feature>
<dbReference type="RefSeq" id="WP_265896819.1">
    <property type="nucleotide sequence ID" value="NZ_JAPIVE010000004.1"/>
</dbReference>
<feature type="domain" description="GH15-like" evidence="1">
    <location>
        <begin position="242"/>
        <end position="542"/>
    </location>
</feature>
<dbReference type="GO" id="GO:0004553">
    <property type="term" value="F:hydrolase activity, hydrolyzing O-glycosyl compounds"/>
    <property type="evidence" value="ECO:0007669"/>
    <property type="project" value="UniProtKB-ARBA"/>
</dbReference>
<name>A0AA41ZJT1_9GAMM</name>
<accession>A0AA41ZJT1</accession>
<dbReference type="PANTHER" id="PTHR31616:SF0">
    <property type="entry name" value="GLUCAN 1,4-ALPHA-GLUCOSIDASE"/>
    <property type="match status" value="1"/>
</dbReference>
<dbReference type="Pfam" id="PF00723">
    <property type="entry name" value="Glyco_hydro_15"/>
    <property type="match status" value="1"/>
</dbReference>
<reference evidence="3" key="1">
    <citation type="submission" date="2022-11" db="EMBL/GenBank/DDBJ databases">
        <title>Larsenimonas rhizosphaerae sp. nov., isolated from a tidal mudflat.</title>
        <authorList>
            <person name="Lee S.D."/>
            <person name="Kim I.S."/>
        </authorList>
    </citation>
    <scope>NUCLEOTIDE SEQUENCE</scope>
    <source>
        <strain evidence="3">GH2-1</strain>
    </source>
</reference>
<dbReference type="SUPFAM" id="SSF48208">
    <property type="entry name" value="Six-hairpin glycosidases"/>
    <property type="match status" value="1"/>
</dbReference>
<proteinExistence type="predicted"/>
<dbReference type="InterPro" id="IPR045582">
    <property type="entry name" value="Trehalase-like_N"/>
</dbReference>
<dbReference type="InterPro" id="IPR011613">
    <property type="entry name" value="GH15-like"/>
</dbReference>
<evidence type="ECO:0000259" key="1">
    <source>
        <dbReference type="Pfam" id="PF00723"/>
    </source>
</evidence>
<gene>
    <name evidence="3" type="ORF">OQ287_13745</name>
</gene>
<keyword evidence="3" id="KW-0378">Hydrolase</keyword>
<evidence type="ECO:0000259" key="2">
    <source>
        <dbReference type="Pfam" id="PF19291"/>
    </source>
</evidence>
<dbReference type="AlphaFoldDB" id="A0AA41ZJT1"/>
<evidence type="ECO:0000313" key="4">
    <source>
        <dbReference type="Proteomes" id="UP001165678"/>
    </source>
</evidence>
<dbReference type="Proteomes" id="UP001165678">
    <property type="component" value="Unassembled WGS sequence"/>
</dbReference>
<dbReference type="PANTHER" id="PTHR31616">
    <property type="entry name" value="TREHALASE"/>
    <property type="match status" value="1"/>
</dbReference>
<comment type="caution">
    <text evidence="3">The sequence shown here is derived from an EMBL/GenBank/DDBJ whole genome shotgun (WGS) entry which is preliminary data.</text>
</comment>
<sequence length="607" mass="67703">MTLTRTCLTPRRHEGYADLEDYAAIGEGRSVALVGMDGAIDWWCAPNMDSPPLFDRLLDARHGGHFTLVPEADSYRVERRYRDNSNVLETCFITDQGRARITESINSNTAGRLPWCELARRVEGLEGEVTFRIDFVPGTRAGTVSPWLQDTPIGKVYNIGPLMVMMRHSDDVKVLLVDDRELSARLTTRKGSRSMVALLAAEGEPLAVPPIDRIDERIDVSDFAWRDWAEKLNYDGEFKPRVLRSALALKFLLYSPSGAIAAAATTSLPEGIGGEKNYDYRYAWVRDACLVIKAFVHAGALEESKAAFSWLTATIRRHGPNMRACYTLQGELVPAETFPPLHGYRGSQPVRIGNNAKDQLQTSMYGDMLATASLFIDAGHVIDLETARLLGDLANQCADRWRQVDCGIWELPEQHHYTHSKMACWLALDHAVRLAEAGHIEQTWQGRWQRERDRIADWINTHCWSETRQAYTFYPGTDKLDAAMCLTHRFCTQVSPERMQATFKALQEELGRGPLMYRYSGAEQEEGAFLACSFWLVEALGATGQCDQATRLMQAAVETCDGNLGLMHEMIDPDTGAALGNFPQGLSHLAFICAANVLSGGKSEEAD</sequence>
<evidence type="ECO:0000313" key="3">
    <source>
        <dbReference type="EMBL" id="MCX2525303.1"/>
    </source>
</evidence>
<keyword evidence="4" id="KW-1185">Reference proteome</keyword>